<dbReference type="EMBL" id="CP092622">
    <property type="protein sequence ID" value="UMM25636.1"/>
    <property type="molecule type" value="Genomic_DNA"/>
</dbReference>
<evidence type="ECO:0000313" key="1">
    <source>
        <dbReference type="EMBL" id="UMM25636.1"/>
    </source>
</evidence>
<dbReference type="Proteomes" id="UP000829354">
    <property type="component" value="Chromosome III"/>
</dbReference>
<evidence type="ECO:0000313" key="2">
    <source>
        <dbReference type="Proteomes" id="UP000829354"/>
    </source>
</evidence>
<proteinExistence type="predicted"/>
<name>A0AAE9EP46_CAEBR</name>
<keyword evidence="2" id="KW-1185">Reference proteome</keyword>
<sequence>MAPRSAELSIDGQITAFFSMLIACFEFHELPTGKSLSLCFATASAFATVIAGFLAMDEARINNERRPHQE</sequence>
<gene>
    <name evidence="1" type="ORF">L5515_005373</name>
</gene>
<reference evidence="1 2" key="1">
    <citation type="submission" date="2022-04" db="EMBL/GenBank/DDBJ databases">
        <title>Chromosome-level reference genomes for two strains of Caenorhabditis briggsae: an improved platform for comparative genomics.</title>
        <authorList>
            <person name="Stevens L."/>
            <person name="Andersen E."/>
        </authorList>
    </citation>
    <scope>NUCLEOTIDE SEQUENCE [LARGE SCALE GENOMIC DNA]</scope>
    <source>
        <strain evidence="1">VX34</strain>
        <tissue evidence="1">Whole-organism</tissue>
    </source>
</reference>
<protein>
    <submittedName>
        <fullName evidence="1">Uncharacterized protein</fullName>
    </submittedName>
</protein>
<accession>A0AAE9EP46</accession>
<dbReference type="AlphaFoldDB" id="A0AAE9EP46"/>
<dbReference type="PROSITE" id="PS51257">
    <property type="entry name" value="PROKAR_LIPOPROTEIN"/>
    <property type="match status" value="1"/>
</dbReference>
<organism evidence="1 2">
    <name type="scientific">Caenorhabditis briggsae</name>
    <dbReference type="NCBI Taxonomy" id="6238"/>
    <lineage>
        <taxon>Eukaryota</taxon>
        <taxon>Metazoa</taxon>
        <taxon>Ecdysozoa</taxon>
        <taxon>Nematoda</taxon>
        <taxon>Chromadorea</taxon>
        <taxon>Rhabditida</taxon>
        <taxon>Rhabditina</taxon>
        <taxon>Rhabditomorpha</taxon>
        <taxon>Rhabditoidea</taxon>
        <taxon>Rhabditidae</taxon>
        <taxon>Peloderinae</taxon>
        <taxon>Caenorhabditis</taxon>
    </lineage>
</organism>